<dbReference type="AlphaFoldDB" id="A0A1A9WR50"/>
<accession>A0A1A9WR50</accession>
<reference evidence="1" key="2">
    <citation type="submission" date="2020-05" db="UniProtKB">
        <authorList>
            <consortium name="EnsemblMetazoa"/>
        </authorList>
    </citation>
    <scope>IDENTIFICATION</scope>
    <source>
        <strain evidence="1">IAEA</strain>
    </source>
</reference>
<evidence type="ECO:0000313" key="1">
    <source>
        <dbReference type="EnsemblMetazoa" id="GBRI029094-PA"/>
    </source>
</evidence>
<name>A0A1A9WR50_9MUSC</name>
<dbReference type="SUPFAM" id="SSF54534">
    <property type="entry name" value="FKBP-like"/>
    <property type="match status" value="1"/>
</dbReference>
<protein>
    <submittedName>
        <fullName evidence="1">Uncharacterized protein</fullName>
    </submittedName>
</protein>
<dbReference type="STRING" id="37001.A0A1A9WR50"/>
<evidence type="ECO:0000313" key="2">
    <source>
        <dbReference type="Proteomes" id="UP000091820"/>
    </source>
</evidence>
<dbReference type="VEuPathDB" id="VectorBase:GBRI029094"/>
<organism evidence="1 2">
    <name type="scientific">Glossina brevipalpis</name>
    <dbReference type="NCBI Taxonomy" id="37001"/>
    <lineage>
        <taxon>Eukaryota</taxon>
        <taxon>Metazoa</taxon>
        <taxon>Ecdysozoa</taxon>
        <taxon>Arthropoda</taxon>
        <taxon>Hexapoda</taxon>
        <taxon>Insecta</taxon>
        <taxon>Pterygota</taxon>
        <taxon>Neoptera</taxon>
        <taxon>Endopterygota</taxon>
        <taxon>Diptera</taxon>
        <taxon>Brachycera</taxon>
        <taxon>Muscomorpha</taxon>
        <taxon>Hippoboscoidea</taxon>
        <taxon>Glossinidae</taxon>
        <taxon>Glossina</taxon>
    </lineage>
</organism>
<proteinExistence type="predicted"/>
<sequence length="204" mass="23513">MLKQQTQESTATINALDNSMDVWKLLEIIVVKALILLPLVCGELLQSNETDYLDYYKQLILTTHCCLPPEHAGSGCNFEINTNFDEDVTNKIFDELNLGSDDEEENDRKSSSEELRDLVSPRIRPFVERKENMLRFNPYIWKKVMKAGIIGSSFNFYTGIGEDLEGLEVAVCTMQRGEQTQFVIWYHLLFRELETQITNFLGKT</sequence>
<dbReference type="Proteomes" id="UP000091820">
    <property type="component" value="Unassembled WGS sequence"/>
</dbReference>
<reference evidence="2" key="1">
    <citation type="submission" date="2014-03" db="EMBL/GenBank/DDBJ databases">
        <authorList>
            <person name="Aksoy S."/>
            <person name="Warren W."/>
            <person name="Wilson R.K."/>
        </authorList>
    </citation>
    <scope>NUCLEOTIDE SEQUENCE [LARGE SCALE GENOMIC DNA]</scope>
    <source>
        <strain evidence="2">IAEA</strain>
    </source>
</reference>
<keyword evidence="2" id="KW-1185">Reference proteome</keyword>
<dbReference type="EnsemblMetazoa" id="GBRI029094-RA">
    <property type="protein sequence ID" value="GBRI029094-PA"/>
    <property type="gene ID" value="GBRI029094"/>
</dbReference>